<evidence type="ECO:0000256" key="6">
    <source>
        <dbReference type="ARBA" id="ARBA00023128"/>
    </source>
</evidence>
<dbReference type="InterPro" id="IPR040144">
    <property type="entry name" value="RAP1GDS1"/>
</dbReference>
<dbReference type="Pfam" id="PF00514">
    <property type="entry name" value="Arm"/>
    <property type="match status" value="1"/>
</dbReference>
<dbReference type="Proteomes" id="UP000694865">
    <property type="component" value="Unplaced"/>
</dbReference>
<dbReference type="Gene3D" id="1.25.10.10">
    <property type="entry name" value="Leucine-rich Repeat Variant"/>
    <property type="match status" value="2"/>
</dbReference>
<feature type="compositionally biased region" description="Polar residues" evidence="8">
    <location>
        <begin position="1011"/>
        <end position="1022"/>
    </location>
</feature>
<feature type="compositionally biased region" description="Polar residues" evidence="8">
    <location>
        <begin position="978"/>
        <end position="995"/>
    </location>
</feature>
<feature type="repeat" description="ARM" evidence="7">
    <location>
        <begin position="172"/>
        <end position="214"/>
    </location>
</feature>
<keyword evidence="6" id="KW-0496">Mitochondrion</keyword>
<keyword evidence="5" id="KW-0256">Endoplasmic reticulum</keyword>
<dbReference type="PANTHER" id="PTHR10957">
    <property type="entry name" value="RAP1 GTPASE-GDP DISSOCIATION STIMULATOR 1"/>
    <property type="match status" value="1"/>
</dbReference>
<dbReference type="SUPFAM" id="SSF48371">
    <property type="entry name" value="ARM repeat"/>
    <property type="match status" value="2"/>
</dbReference>
<evidence type="ECO:0000256" key="2">
    <source>
        <dbReference type="ARBA" id="ARBA00004240"/>
    </source>
</evidence>
<gene>
    <name evidence="10" type="primary">LOC102806195</name>
</gene>
<keyword evidence="9" id="KW-1185">Reference proteome</keyword>
<evidence type="ECO:0000256" key="3">
    <source>
        <dbReference type="ARBA" id="ARBA00004514"/>
    </source>
</evidence>
<organism evidence="9 10">
    <name type="scientific">Saccoglossus kowalevskii</name>
    <name type="common">Acorn worm</name>
    <dbReference type="NCBI Taxonomy" id="10224"/>
    <lineage>
        <taxon>Eukaryota</taxon>
        <taxon>Metazoa</taxon>
        <taxon>Hemichordata</taxon>
        <taxon>Enteropneusta</taxon>
        <taxon>Harrimaniidae</taxon>
        <taxon>Saccoglossus</taxon>
    </lineage>
</organism>
<evidence type="ECO:0000256" key="4">
    <source>
        <dbReference type="ARBA" id="ARBA00022490"/>
    </source>
</evidence>
<evidence type="ECO:0000256" key="5">
    <source>
        <dbReference type="ARBA" id="ARBA00022824"/>
    </source>
</evidence>
<dbReference type="InterPro" id="IPR000225">
    <property type="entry name" value="Armadillo"/>
</dbReference>
<proteinExistence type="predicted"/>
<keyword evidence="4" id="KW-0963">Cytoplasm</keyword>
<reference evidence="10" key="1">
    <citation type="submission" date="2025-08" db="UniProtKB">
        <authorList>
            <consortium name="RefSeq"/>
        </authorList>
    </citation>
    <scope>IDENTIFICATION</scope>
    <source>
        <tissue evidence="10">Testes</tissue>
    </source>
</reference>
<accession>A0ABM0M1J5</accession>
<feature type="region of interest" description="Disordered" evidence="8">
    <location>
        <begin position="926"/>
        <end position="1022"/>
    </location>
</feature>
<dbReference type="GeneID" id="102806195"/>
<name>A0ABM0M1J5_SACKO</name>
<dbReference type="InterPro" id="IPR016024">
    <property type="entry name" value="ARM-type_fold"/>
</dbReference>
<dbReference type="RefSeq" id="XP_006813886.1">
    <property type="nucleotide sequence ID" value="XM_006813823.1"/>
</dbReference>
<feature type="compositionally biased region" description="Polar residues" evidence="8">
    <location>
        <begin position="939"/>
        <end position="962"/>
    </location>
</feature>
<dbReference type="SMART" id="SM00185">
    <property type="entry name" value="ARM"/>
    <property type="match status" value="6"/>
</dbReference>
<dbReference type="InterPro" id="IPR011989">
    <property type="entry name" value="ARM-like"/>
</dbReference>
<evidence type="ECO:0000256" key="7">
    <source>
        <dbReference type="PROSITE-ProRule" id="PRU00259"/>
    </source>
</evidence>
<evidence type="ECO:0000313" key="10">
    <source>
        <dbReference type="RefSeq" id="XP_006813886.1"/>
    </source>
</evidence>
<protein>
    <submittedName>
        <fullName evidence="10">Uncharacterized protein LOC102806195</fullName>
    </submittedName>
</protein>
<dbReference type="PROSITE" id="PS50176">
    <property type="entry name" value="ARM_REPEAT"/>
    <property type="match status" value="2"/>
</dbReference>
<sequence length="1472" mass="159236">MDRCTDSTRGSPPVLSPQVLKQAYSGCAQNLPDKNPHAKCYLCVSCVRGSGLHHPPSLMGRWQCSIELRGVTSQMVQGEIAGQLAAAKDDITSAVENLKIGEGNVETSLDEMLRSVNDNASVSNKLCSLNVLEVIAKQLEVSKDIACLAKMSQLVAEMTKTESIRKPCVEAGLIPPLVNIMNHEDTEVVLQTSRALGNICFDNDEARALIDQSGGLEKLMDLMKNRCLSTSDNANQKLRVVVCGHLLNLTNSNESIHSKIFSLGAISALQEFLSKFSNDVSLCEMVLLCLDSLLETESGRMELSSSGIIEILVQLLQQHDDEEIHETILEIISVLAENASEKKQLESRSGWEVGQNENCIRFQVETWLLTLWCQMERWLLTLWGQVETWLLTLWCQMERWLLTLWGQVETWLLTLWCQLETWLSTLWGQVETWLLTLWGQVETWLLILVPSGDMAPNTVVSSGDMAPNTGVNGDMAPNTVVPSGDMAPNTVGPNGEMAPNTVGPSGDMAPNTVVPIGDLALNTVGPSGDMAPNTDLALNTVVPSGDMAPNTVVPSGDLALNTVGPSRDMAPNTVVPIGDLALNTVGPSRDMAPNTVVPSGDMAPNTVVSMETWLLTLWVETWLLTLWCQMERWLLTLWGQVETWLLTLWCQLETWLSTLLGQVETWLLTLVPSGDMAPNTVVPSGDMAPNTVVSMETWLLTLWCQVETWLLTLVPSGDMAPNTVVPSGDMAPNTVVPSGDMAPNTVVPSGDMAPNTVGPSGDMAPNTVHDMAPNTVVPSGDMASNTVVPSGDMAPNTVGPSGDMASNTVVPSGDMASNTVVPSGDMAPNTVGPSGDMASNTVVPSGDMAPNTVVPSGDMAPNTVVPNMAPNAVVPSGDMAPNTVVPSGDMASNTVVPSGDMAPNTVGPSGDMAPNTVVPSRDMTSNTVVPSGDMAPNTVVPSTDMTPNTVVPSRDMTSNTVVPSGDMAPNTVVPSRDMTPNTVVPSRDMTSNTVVPSGDMAPNTVVPSRDMTPNTVGSSGDMTPNTVVSMETWLLTLWCQVETWLLTLWCQVETWLLTLWCQVETWLLTLWGQVETWLLTLVPMETWLLTMWCQMETWLLTLWCQWRLGCYLVKVKFSKYHLAEILAGFMNSHRGYQANFSHKSRRSSEAFSLEKAATDIIVLLLTEDESMNLIFNNGNGQVLKEVMIWLQSPSNQRKISGALVIGNFARSDEHCIKLVECGVLKPLQDVLQTPTGSTETDMKLQHAVLSAFRNLAIPAVNKAIMLKCGVLDTVLSLIRTDMTPVQFKLLATIRMLVDGQASAAVQVGGNRAIVKRIVELCDAPDHAGVAGEANRLIAALVKNSSSIDVMEVIVSSDGLPHAVTMATSEYMLMQNEALVAMTLIASQTLETTESVFISCNITQLLQRLLSESDTQPEVTVNVLTLTEMFLQSATLKKLIKENGIDSIVKKLCSHDNHLIKDKAKVVHHKMKS</sequence>
<evidence type="ECO:0000313" key="9">
    <source>
        <dbReference type="Proteomes" id="UP000694865"/>
    </source>
</evidence>
<evidence type="ECO:0000256" key="8">
    <source>
        <dbReference type="SAM" id="MobiDB-lite"/>
    </source>
</evidence>
<evidence type="ECO:0000256" key="1">
    <source>
        <dbReference type="ARBA" id="ARBA00004173"/>
    </source>
</evidence>
<feature type="repeat" description="ARM" evidence="7">
    <location>
        <begin position="307"/>
        <end position="350"/>
    </location>
</feature>
<comment type="subcellular location">
    <subcellularLocation>
        <location evidence="3">Cytoplasm</location>
        <location evidence="3">Cytosol</location>
    </subcellularLocation>
    <subcellularLocation>
        <location evidence="2">Endoplasmic reticulum</location>
    </subcellularLocation>
    <subcellularLocation>
        <location evidence="1">Mitochondrion</location>
    </subcellularLocation>
</comment>